<dbReference type="Gene3D" id="1.10.3790.10">
    <property type="entry name" value="NinB"/>
    <property type="match status" value="1"/>
</dbReference>
<dbReference type="InterPro" id="IPR036619">
    <property type="entry name" value="NinB_sf"/>
</dbReference>
<reference evidence="1 2" key="1">
    <citation type="submission" date="2018-08" db="EMBL/GenBank/DDBJ databases">
        <title>Achromobacter xylosoxidans Genome sequencing and assembly.</title>
        <authorList>
            <person name="Wang R."/>
            <person name="Rensing C."/>
            <person name="Li Y."/>
        </authorList>
    </citation>
    <scope>NUCLEOTIDE SEQUENCE [LARGE SCALE GENOMIC DNA]</scope>
    <source>
        <strain evidence="1 2">GD003A</strain>
    </source>
</reference>
<sequence>MDKRRIRVTPATRQMLVQAILTAPDGHYVAIQEPNRSLNQNAKLHALCGDIAAQMKWMGRQLGVEDWKRLLVDSWMRETNRMQLVPSLDGKGVVALGQQTRALGVKDMADLIESIQAFGAMNSVQWSDEPHIPGWVQQ</sequence>
<dbReference type="EMBL" id="QVXO01000065">
    <property type="protein sequence ID" value="RPJ88428.1"/>
    <property type="molecule type" value="Genomic_DNA"/>
</dbReference>
<dbReference type="Proteomes" id="UP000285324">
    <property type="component" value="Unassembled WGS sequence"/>
</dbReference>
<accession>A0A424W5H6</accession>
<protein>
    <recommendedName>
        <fullName evidence="3">NinB protein</fullName>
    </recommendedName>
</protein>
<dbReference type="SUPFAM" id="SSF103370">
    <property type="entry name" value="NinB"/>
    <property type="match status" value="1"/>
</dbReference>
<dbReference type="Pfam" id="PF05772">
    <property type="entry name" value="NinB"/>
    <property type="match status" value="1"/>
</dbReference>
<name>A0A424W5H6_ALCXX</name>
<gene>
    <name evidence="1" type="ORF">DY367_27870</name>
</gene>
<dbReference type="OrthoDB" id="6064804at2"/>
<comment type="caution">
    <text evidence="1">The sequence shown here is derived from an EMBL/GenBank/DDBJ whole genome shotgun (WGS) entry which is preliminary data.</text>
</comment>
<evidence type="ECO:0008006" key="3">
    <source>
        <dbReference type="Google" id="ProtNLM"/>
    </source>
</evidence>
<organism evidence="1 2">
    <name type="scientific">Alcaligenes xylosoxydans xylosoxydans</name>
    <name type="common">Achromobacter xylosoxidans</name>
    <dbReference type="NCBI Taxonomy" id="85698"/>
    <lineage>
        <taxon>Bacteria</taxon>
        <taxon>Pseudomonadati</taxon>
        <taxon>Pseudomonadota</taxon>
        <taxon>Betaproteobacteria</taxon>
        <taxon>Burkholderiales</taxon>
        <taxon>Alcaligenaceae</taxon>
        <taxon>Achromobacter</taxon>
    </lineage>
</organism>
<proteinExistence type="predicted"/>
<dbReference type="InterPro" id="IPR008711">
    <property type="entry name" value="Recombinase_NinB"/>
</dbReference>
<dbReference type="RefSeq" id="WP_118934434.1">
    <property type="nucleotide sequence ID" value="NZ_CP061008.1"/>
</dbReference>
<evidence type="ECO:0000313" key="2">
    <source>
        <dbReference type="Proteomes" id="UP000285324"/>
    </source>
</evidence>
<dbReference type="AlphaFoldDB" id="A0A424W5H6"/>
<evidence type="ECO:0000313" key="1">
    <source>
        <dbReference type="EMBL" id="RPJ88428.1"/>
    </source>
</evidence>